<dbReference type="Pfam" id="PF07705">
    <property type="entry name" value="CARDB"/>
    <property type="match status" value="1"/>
</dbReference>
<name>A0A6B0SEF1_9EURY</name>
<comment type="caution">
    <text evidence="4">The sequence shown here is derived from an EMBL/GenBank/DDBJ whole genome shotgun (WGS) entry which is preliminary data.</text>
</comment>
<feature type="compositionally biased region" description="Polar residues" evidence="1">
    <location>
        <begin position="429"/>
        <end position="446"/>
    </location>
</feature>
<organism evidence="4 5">
    <name type="scientific">Halobacterium bonnevillei</name>
    <dbReference type="NCBI Taxonomy" id="2692200"/>
    <lineage>
        <taxon>Archaea</taxon>
        <taxon>Methanobacteriati</taxon>
        <taxon>Methanobacteriota</taxon>
        <taxon>Stenosarchaea group</taxon>
        <taxon>Halobacteria</taxon>
        <taxon>Halobacteriales</taxon>
        <taxon>Halobacteriaceae</taxon>
        <taxon>Halobacterium</taxon>
    </lineage>
</organism>
<feature type="region of interest" description="Disordered" evidence="1">
    <location>
        <begin position="423"/>
        <end position="450"/>
    </location>
</feature>
<sequence>MTNRARVLTFAVALVVTVTLVFPSGATPLFERQTDSVGSSVELAPSSDYASLDEGELVVEVSASNPKLAAAGLNPNSVTTFDDVFRVQYTGSEYADVWLSHGADSVTFSVDGEPVESEANNVSLAPNESVAVGMVVDTRGETPGGLIDDITVHATVADAPGVRASDAPEIEFDGPIVQSRAPTEDSRRFAVLGASTGSVYTFDANGLVLDRAAGATLELETVVVGNDDGSLSFGIDAVEGASSRTLVRDAGPDPLGVARVDVGIGRVSNATLRFSAADEYLAARDTSVETLAVYRNDDGALSALDVSVTERRDGRAYFEADAPGFSSFVVAADRARLAVAQAALGQTTVQPGDPVAVTATVANDGTISGERRIAVTVDGTVAAERTVAVDAGETASVTVPVARNDTGEYDVAVDGVDAGSFVVEPSDGSAGSRNGQSGSSDVSTPESVAEEPAGFGLDELVGLVTLLGLIAATLFLARRAPWR</sequence>
<protein>
    <submittedName>
        <fullName evidence="4">DUF1102 domain-containing protein</fullName>
    </submittedName>
</protein>
<dbReference type="Pfam" id="PF06510">
    <property type="entry name" value="DUF1102"/>
    <property type="match status" value="1"/>
</dbReference>
<evidence type="ECO:0000256" key="1">
    <source>
        <dbReference type="SAM" id="MobiDB-lite"/>
    </source>
</evidence>
<dbReference type="OrthoDB" id="330708at2157"/>
<evidence type="ECO:0000259" key="3">
    <source>
        <dbReference type="Pfam" id="PF07705"/>
    </source>
</evidence>
<keyword evidence="2" id="KW-0472">Membrane</keyword>
<feature type="transmembrane region" description="Helical" evidence="2">
    <location>
        <begin position="460"/>
        <end position="477"/>
    </location>
</feature>
<dbReference type="AlphaFoldDB" id="A0A6B0SEF1"/>
<dbReference type="InterPro" id="IPR013783">
    <property type="entry name" value="Ig-like_fold"/>
</dbReference>
<keyword evidence="2" id="KW-0812">Transmembrane</keyword>
<dbReference type="Gene3D" id="2.60.40.10">
    <property type="entry name" value="Immunoglobulins"/>
    <property type="match status" value="1"/>
</dbReference>
<keyword evidence="5" id="KW-1185">Reference proteome</keyword>
<dbReference type="InterPro" id="IPR009482">
    <property type="entry name" value="DUF1102"/>
</dbReference>
<dbReference type="InterPro" id="IPR011635">
    <property type="entry name" value="CARDB"/>
</dbReference>
<evidence type="ECO:0000313" key="4">
    <source>
        <dbReference type="EMBL" id="MXR20105.1"/>
    </source>
</evidence>
<feature type="domain" description="CARDB" evidence="3">
    <location>
        <begin position="336"/>
        <end position="425"/>
    </location>
</feature>
<dbReference type="EMBL" id="WUUU01000027">
    <property type="protein sequence ID" value="MXR20105.1"/>
    <property type="molecule type" value="Genomic_DNA"/>
</dbReference>
<dbReference type="Proteomes" id="UP000471521">
    <property type="component" value="Unassembled WGS sequence"/>
</dbReference>
<proteinExistence type="predicted"/>
<dbReference type="RefSeq" id="WP_159525662.1">
    <property type="nucleotide sequence ID" value="NZ_WUUU01000027.1"/>
</dbReference>
<accession>A0A6B0SEF1</accession>
<reference evidence="4 5" key="1">
    <citation type="submission" date="2019-12" db="EMBL/GenBank/DDBJ databases">
        <title>Isolation and characterization of three novel carbon monoxide-oxidizing members of Halobacteria from salione crusts and soils.</title>
        <authorList>
            <person name="Myers M.R."/>
            <person name="King G.M."/>
        </authorList>
    </citation>
    <scope>NUCLEOTIDE SEQUENCE [LARGE SCALE GENOMIC DNA]</scope>
    <source>
        <strain evidence="4 5">PCN9</strain>
    </source>
</reference>
<keyword evidence="2" id="KW-1133">Transmembrane helix</keyword>
<evidence type="ECO:0000256" key="2">
    <source>
        <dbReference type="SAM" id="Phobius"/>
    </source>
</evidence>
<evidence type="ECO:0000313" key="5">
    <source>
        <dbReference type="Proteomes" id="UP000471521"/>
    </source>
</evidence>
<gene>
    <name evidence="4" type="ORF">GRX66_05620</name>
</gene>